<evidence type="ECO:0000256" key="4">
    <source>
        <dbReference type="ARBA" id="ARBA00013964"/>
    </source>
</evidence>
<dbReference type="RefSeq" id="WP_187782645.1">
    <property type="nucleotide sequence ID" value="NZ_JACTVA010000002.1"/>
</dbReference>
<reference evidence="9 10" key="1">
    <citation type="journal article" date="2013" name="Int. J. Syst. Evol. Microbiol.">
        <title>Roseomonas aerophila sp. nov., isolated from air.</title>
        <authorList>
            <person name="Kim S.J."/>
            <person name="Weon H.Y."/>
            <person name="Ahn J.H."/>
            <person name="Hong S.B."/>
            <person name="Seok S.J."/>
            <person name="Whang K.S."/>
            <person name="Kwon S.W."/>
        </authorList>
    </citation>
    <scope>NUCLEOTIDE SEQUENCE [LARGE SCALE GENOMIC DNA]</scope>
    <source>
        <strain evidence="9 10">NBRC 108923</strain>
    </source>
</reference>
<organism evidence="9 10">
    <name type="scientific">Teichococcus aerophilus</name>
    <dbReference type="NCBI Taxonomy" id="1224513"/>
    <lineage>
        <taxon>Bacteria</taxon>
        <taxon>Pseudomonadati</taxon>
        <taxon>Pseudomonadota</taxon>
        <taxon>Alphaproteobacteria</taxon>
        <taxon>Acetobacterales</taxon>
        <taxon>Roseomonadaceae</taxon>
        <taxon>Roseomonas</taxon>
    </lineage>
</organism>
<name>A0ABR7RGA8_9PROT</name>
<comment type="caution">
    <text evidence="9">The sequence shown here is derived from an EMBL/GenBank/DDBJ whole genome shotgun (WGS) entry which is preliminary data.</text>
</comment>
<dbReference type="EMBL" id="JACTVA010000002">
    <property type="protein sequence ID" value="MBC9205463.1"/>
    <property type="molecule type" value="Genomic_DNA"/>
</dbReference>
<evidence type="ECO:0000256" key="7">
    <source>
        <dbReference type="ARBA" id="ARBA00022841"/>
    </source>
</evidence>
<dbReference type="InterPro" id="IPR035422">
    <property type="entry name" value="AlgF"/>
</dbReference>
<proteinExistence type="inferred from homology"/>
<keyword evidence="10" id="KW-1185">Reference proteome</keyword>
<accession>A0ABR7RGA8</accession>
<gene>
    <name evidence="9" type="ORF">IBL26_01340</name>
</gene>
<comment type="pathway">
    <text evidence="2">Glycan biosynthesis; alginate biosynthesis.</text>
</comment>
<evidence type="ECO:0000256" key="8">
    <source>
        <dbReference type="SAM" id="SignalP"/>
    </source>
</evidence>
<keyword evidence="5 8" id="KW-0732">Signal</keyword>
<evidence type="ECO:0000256" key="1">
    <source>
        <dbReference type="ARBA" id="ARBA00004418"/>
    </source>
</evidence>
<evidence type="ECO:0000313" key="10">
    <source>
        <dbReference type="Proteomes" id="UP000626026"/>
    </source>
</evidence>
<evidence type="ECO:0000256" key="3">
    <source>
        <dbReference type="ARBA" id="ARBA00010033"/>
    </source>
</evidence>
<comment type="subcellular location">
    <subcellularLocation>
        <location evidence="1">Periplasm</location>
    </subcellularLocation>
</comment>
<keyword evidence="6" id="KW-0574">Periplasm</keyword>
<evidence type="ECO:0000256" key="5">
    <source>
        <dbReference type="ARBA" id="ARBA00022729"/>
    </source>
</evidence>
<sequence length="228" mass="23970">MTFRSALLAATLLAGPATAQEALYGALPPRDSAYLRFVNTLPAEATAQVDTRPAQALGTAQAQRIGPYTVVEAVEGRQVRLTAQSGGRSVELTLPIRSGSFQTVLLQRGPDGAPMLHAWTDNAEFNQLRARLSFYNATTDCPAAGLALASNNSAVMRDVAPGSGSVRSVNPVNAVVNATCEGRPPLPVTLEGLEAGNMYSIWMMPGQGGPQAFLAKDVVTPWRRPPGG</sequence>
<keyword evidence="7" id="KW-0016">Alginate biosynthesis</keyword>
<protein>
    <recommendedName>
        <fullName evidence="4">Alginate biosynthesis protein AlgF</fullName>
    </recommendedName>
</protein>
<evidence type="ECO:0000256" key="2">
    <source>
        <dbReference type="ARBA" id="ARBA00005182"/>
    </source>
</evidence>
<dbReference type="Proteomes" id="UP000626026">
    <property type="component" value="Unassembled WGS sequence"/>
</dbReference>
<evidence type="ECO:0000256" key="6">
    <source>
        <dbReference type="ARBA" id="ARBA00022764"/>
    </source>
</evidence>
<dbReference type="Pfam" id="PF11182">
    <property type="entry name" value="AlgF"/>
    <property type="match status" value="1"/>
</dbReference>
<comment type="similarity">
    <text evidence="3">Belongs to the AlgF family.</text>
</comment>
<evidence type="ECO:0000313" key="9">
    <source>
        <dbReference type="EMBL" id="MBC9205463.1"/>
    </source>
</evidence>
<feature type="signal peptide" evidence="8">
    <location>
        <begin position="1"/>
        <end position="19"/>
    </location>
</feature>
<feature type="chain" id="PRO_5046541345" description="Alginate biosynthesis protein AlgF" evidence="8">
    <location>
        <begin position="20"/>
        <end position="228"/>
    </location>
</feature>